<dbReference type="Pfam" id="PF00903">
    <property type="entry name" value="Glyoxalase"/>
    <property type="match status" value="1"/>
</dbReference>
<name>A0ABQ3ULY0_9CHLR</name>
<dbReference type="InterPro" id="IPR028973">
    <property type="entry name" value="PhnB-like"/>
</dbReference>
<dbReference type="Proteomes" id="UP000654345">
    <property type="component" value="Unassembled WGS sequence"/>
</dbReference>
<dbReference type="EMBL" id="BNJG01000001">
    <property type="protein sequence ID" value="GHO53729.1"/>
    <property type="molecule type" value="Genomic_DNA"/>
</dbReference>
<comment type="caution">
    <text evidence="2">The sequence shown here is derived from an EMBL/GenBank/DDBJ whole genome shotgun (WGS) entry which is preliminary data.</text>
</comment>
<dbReference type="CDD" id="cd06588">
    <property type="entry name" value="PhnB_like"/>
    <property type="match status" value="1"/>
</dbReference>
<proteinExistence type="predicted"/>
<evidence type="ECO:0000259" key="1">
    <source>
        <dbReference type="Pfam" id="PF00903"/>
    </source>
</evidence>
<dbReference type="RefSeq" id="WP_201370515.1">
    <property type="nucleotide sequence ID" value="NZ_BNJG01000001.1"/>
</dbReference>
<feature type="domain" description="Glyoxalase/fosfomycin resistance/dioxygenase" evidence="1">
    <location>
        <begin position="5"/>
        <end position="129"/>
    </location>
</feature>
<evidence type="ECO:0000313" key="3">
    <source>
        <dbReference type="Proteomes" id="UP000654345"/>
    </source>
</evidence>
<organism evidence="2 3">
    <name type="scientific">Ktedonobacter robiniae</name>
    <dbReference type="NCBI Taxonomy" id="2778365"/>
    <lineage>
        <taxon>Bacteria</taxon>
        <taxon>Bacillati</taxon>
        <taxon>Chloroflexota</taxon>
        <taxon>Ktedonobacteria</taxon>
        <taxon>Ktedonobacterales</taxon>
        <taxon>Ktedonobacteraceae</taxon>
        <taxon>Ktedonobacter</taxon>
    </lineage>
</organism>
<reference evidence="2 3" key="1">
    <citation type="journal article" date="2021" name="Int. J. Syst. Evol. Microbiol.">
        <title>Reticulibacter mediterranei gen. nov., sp. nov., within the new family Reticulibacteraceae fam. nov., and Ktedonospora formicarum gen. nov., sp. nov., Ktedonobacter robiniae sp. nov., Dictyobacter formicarum sp. nov. and Dictyobacter arantiisoli sp. nov., belonging to the class Ktedonobacteria.</title>
        <authorList>
            <person name="Yabe S."/>
            <person name="Zheng Y."/>
            <person name="Wang C.M."/>
            <person name="Sakai Y."/>
            <person name="Abe K."/>
            <person name="Yokota A."/>
            <person name="Donadio S."/>
            <person name="Cavaletti L."/>
            <person name="Monciardini P."/>
        </authorList>
    </citation>
    <scope>NUCLEOTIDE SEQUENCE [LARGE SCALE GENOMIC DNA]</scope>
    <source>
        <strain evidence="2 3">SOSP1-30</strain>
    </source>
</reference>
<dbReference type="InterPro" id="IPR004360">
    <property type="entry name" value="Glyas_Fos-R_dOase_dom"/>
</dbReference>
<dbReference type="SUPFAM" id="SSF54593">
    <property type="entry name" value="Glyoxalase/Bleomycin resistance protein/Dihydroxybiphenyl dioxygenase"/>
    <property type="match status" value="1"/>
</dbReference>
<dbReference type="InterPro" id="IPR029068">
    <property type="entry name" value="Glyas_Bleomycin-R_OHBP_Dase"/>
</dbReference>
<dbReference type="Gene3D" id="3.10.180.10">
    <property type="entry name" value="2,3-Dihydroxybiphenyl 1,2-Dioxygenase, domain 1"/>
    <property type="match status" value="1"/>
</dbReference>
<gene>
    <name evidence="2" type="primary">phnB_1</name>
    <name evidence="2" type="ORF">KSB_22040</name>
</gene>
<protein>
    <submittedName>
        <fullName evidence="2">VOC family protein</fullName>
    </submittedName>
</protein>
<sequence length="138" mass="15422">MQTKLNPYLSFKDNAREAMEFYKTVFGGNLTMSTFKEFHASQDSSEDNLIMHSVLEADNGITFMASDTPSHMEYKPGTNYTMSLSGDNEAELRTYFEKLSAGGNITMRLEHAPWGDTFGSLTDKFGVPWLVNIAGQKA</sequence>
<dbReference type="PANTHER" id="PTHR33990:SF1">
    <property type="entry name" value="PROTEIN YJDN"/>
    <property type="match status" value="1"/>
</dbReference>
<accession>A0ABQ3ULY0</accession>
<keyword evidence="3" id="KW-1185">Reference proteome</keyword>
<dbReference type="PANTHER" id="PTHR33990">
    <property type="entry name" value="PROTEIN YJDN-RELATED"/>
    <property type="match status" value="1"/>
</dbReference>
<evidence type="ECO:0000313" key="2">
    <source>
        <dbReference type="EMBL" id="GHO53729.1"/>
    </source>
</evidence>